<gene>
    <name evidence="3" type="ORF">OG442_37325</name>
</gene>
<name>A0ABZ2ADF8_STRNV</name>
<evidence type="ECO:0000256" key="1">
    <source>
        <dbReference type="SAM" id="MobiDB-lite"/>
    </source>
</evidence>
<protein>
    <submittedName>
        <fullName evidence="3">Gfo/Idh/MocA family oxidoreductase</fullName>
    </submittedName>
</protein>
<feature type="region of interest" description="Disordered" evidence="1">
    <location>
        <begin position="1"/>
        <end position="22"/>
    </location>
</feature>
<reference evidence="3" key="1">
    <citation type="submission" date="2022-10" db="EMBL/GenBank/DDBJ databases">
        <title>The complete genomes of actinobacterial strains from the NBC collection.</title>
        <authorList>
            <person name="Joergensen T.S."/>
            <person name="Alvarez Arevalo M."/>
            <person name="Sterndorff E.B."/>
            <person name="Faurdal D."/>
            <person name="Vuksanovic O."/>
            <person name="Mourched A.-S."/>
            <person name="Charusanti P."/>
            <person name="Shaw S."/>
            <person name="Blin K."/>
            <person name="Weber T."/>
        </authorList>
    </citation>
    <scope>NUCLEOTIDE SEQUENCE</scope>
    <source>
        <strain evidence="3">NBC_01432</strain>
    </source>
</reference>
<dbReference type="Proteomes" id="UP001432209">
    <property type="component" value="Chromosome"/>
</dbReference>
<feature type="domain" description="GFO/IDH/MocA-like oxidoreductase" evidence="2">
    <location>
        <begin position="36"/>
        <end position="158"/>
    </location>
</feature>
<dbReference type="EMBL" id="CP109495">
    <property type="protein sequence ID" value="WUX56743.1"/>
    <property type="molecule type" value="Genomic_DNA"/>
</dbReference>
<accession>A0ABZ2ADF8</accession>
<dbReference type="Gene3D" id="3.30.360.10">
    <property type="entry name" value="Dihydrodipicolinate Reductase, domain 2"/>
    <property type="match status" value="1"/>
</dbReference>
<evidence type="ECO:0000259" key="2">
    <source>
        <dbReference type="Pfam" id="PF22725"/>
    </source>
</evidence>
<keyword evidence="4" id="KW-1185">Reference proteome</keyword>
<organism evidence="3 4">
    <name type="scientific">Streptomyces niveus</name>
    <name type="common">Streptomyces spheroides</name>
    <dbReference type="NCBI Taxonomy" id="193462"/>
    <lineage>
        <taxon>Bacteria</taxon>
        <taxon>Bacillati</taxon>
        <taxon>Actinomycetota</taxon>
        <taxon>Actinomycetes</taxon>
        <taxon>Kitasatosporales</taxon>
        <taxon>Streptomycetaceae</taxon>
        <taxon>Streptomyces</taxon>
    </lineage>
</organism>
<dbReference type="InterPro" id="IPR055170">
    <property type="entry name" value="GFO_IDH_MocA-like_dom"/>
</dbReference>
<sequence>MTANAPDARPGPGSGFAAPWGGPAVGGTVLGTGVGTARRAVDDGLIGVPVAASAFITAPGPERPYPASALYDRPGGGPLFDTGPHHISALVHLLGPVGRVTATAPRPRARERFEAEVDTQVTGLLEHTGGALTTLVMNSGAHQGRQPRIEVHGTEGSLSLPDPGGSDGPVELHRAGGAWEPLLVSGGPDNCRSAGRAPGELARHVLDVMLTLLDAAREGVWLPVRGDHARPEAVRT</sequence>
<dbReference type="Pfam" id="PF22725">
    <property type="entry name" value="GFO_IDH_MocA_C3"/>
    <property type="match status" value="1"/>
</dbReference>
<proteinExistence type="predicted"/>
<dbReference type="RefSeq" id="WP_329081660.1">
    <property type="nucleotide sequence ID" value="NZ_CP109495.1"/>
</dbReference>
<evidence type="ECO:0000313" key="4">
    <source>
        <dbReference type="Proteomes" id="UP001432209"/>
    </source>
</evidence>
<dbReference type="SUPFAM" id="SSF55347">
    <property type="entry name" value="Glyceraldehyde-3-phosphate dehydrogenase-like, C-terminal domain"/>
    <property type="match status" value="1"/>
</dbReference>
<evidence type="ECO:0000313" key="3">
    <source>
        <dbReference type="EMBL" id="WUX56743.1"/>
    </source>
</evidence>